<reference evidence="2 3" key="1">
    <citation type="submission" date="2021-05" db="EMBL/GenBank/DDBJ databases">
        <title>Genome Assembly of Synthetic Allotetraploid Brassica napus Reveals Homoeologous Exchanges between Subgenomes.</title>
        <authorList>
            <person name="Davis J.T."/>
        </authorList>
    </citation>
    <scope>NUCLEOTIDE SEQUENCE [LARGE SCALE GENOMIC DNA]</scope>
    <source>
        <strain evidence="3">cv. Da-Ae</strain>
        <tissue evidence="2">Seedling</tissue>
    </source>
</reference>
<comment type="similarity">
    <text evidence="1">Belongs to the cytochrome P450 family.</text>
</comment>
<accession>A0ABQ8ABB8</accession>
<evidence type="ECO:0000313" key="2">
    <source>
        <dbReference type="EMBL" id="KAH0889834.1"/>
    </source>
</evidence>
<dbReference type="InterPro" id="IPR001128">
    <property type="entry name" value="Cyt_P450"/>
</dbReference>
<dbReference type="InterPro" id="IPR036396">
    <property type="entry name" value="Cyt_P450_sf"/>
</dbReference>
<sequence>AKGDSDCETMLSSLLLSGSTVSSSFIAASKLSLLRNPNQSLSLSRNLLRSFKPIKCSSADSPYGGNVFTVWDPYKRLGISPYASEEEIWASCLGSMPTAEGAVSDLFGKPFFLFLYDWFMEHGGVYKLAFGPKAFVVISDPTVAACPQRERGVLAEILEPVMEKGLIPADLDTWKLRRRAITHAFHALYLEAMVKVFSNCSEKMILKSEKLLREKEV</sequence>
<dbReference type="SUPFAM" id="SSF48264">
    <property type="entry name" value="Cytochrome P450"/>
    <property type="match status" value="1"/>
</dbReference>
<evidence type="ECO:0000256" key="1">
    <source>
        <dbReference type="ARBA" id="ARBA00010617"/>
    </source>
</evidence>
<dbReference type="Proteomes" id="UP000824890">
    <property type="component" value="Unassembled WGS sequence"/>
</dbReference>
<protein>
    <submittedName>
        <fullName evidence="2">Uncharacterized protein</fullName>
    </submittedName>
</protein>
<feature type="non-terminal residue" evidence="2">
    <location>
        <position position="1"/>
    </location>
</feature>
<dbReference type="Gene3D" id="1.10.630.10">
    <property type="entry name" value="Cytochrome P450"/>
    <property type="match status" value="1"/>
</dbReference>
<dbReference type="PANTHER" id="PTHR24291">
    <property type="entry name" value="CYTOCHROME P450 FAMILY 4"/>
    <property type="match status" value="1"/>
</dbReference>
<keyword evidence="3" id="KW-1185">Reference proteome</keyword>
<gene>
    <name evidence="2" type="ORF">HID58_052263</name>
</gene>
<name>A0ABQ8ABB8_BRANA</name>
<organism evidence="2 3">
    <name type="scientific">Brassica napus</name>
    <name type="common">Rape</name>
    <dbReference type="NCBI Taxonomy" id="3708"/>
    <lineage>
        <taxon>Eukaryota</taxon>
        <taxon>Viridiplantae</taxon>
        <taxon>Streptophyta</taxon>
        <taxon>Embryophyta</taxon>
        <taxon>Tracheophyta</taxon>
        <taxon>Spermatophyta</taxon>
        <taxon>Magnoliopsida</taxon>
        <taxon>eudicotyledons</taxon>
        <taxon>Gunneridae</taxon>
        <taxon>Pentapetalae</taxon>
        <taxon>rosids</taxon>
        <taxon>malvids</taxon>
        <taxon>Brassicales</taxon>
        <taxon>Brassicaceae</taxon>
        <taxon>Brassiceae</taxon>
        <taxon>Brassica</taxon>
    </lineage>
</organism>
<dbReference type="EMBL" id="JAGKQM010000013">
    <property type="protein sequence ID" value="KAH0889834.1"/>
    <property type="molecule type" value="Genomic_DNA"/>
</dbReference>
<comment type="caution">
    <text evidence="2">The sequence shown here is derived from an EMBL/GenBank/DDBJ whole genome shotgun (WGS) entry which is preliminary data.</text>
</comment>
<dbReference type="PANTHER" id="PTHR24291:SF183">
    <property type="entry name" value="CYTOCHROME P450 97B3, CHLOROPLASTIC"/>
    <property type="match status" value="1"/>
</dbReference>
<proteinExistence type="inferred from homology"/>
<evidence type="ECO:0000313" key="3">
    <source>
        <dbReference type="Proteomes" id="UP000824890"/>
    </source>
</evidence>
<dbReference type="InterPro" id="IPR050196">
    <property type="entry name" value="Cytochrome_P450_Monoox"/>
</dbReference>
<dbReference type="Pfam" id="PF00067">
    <property type="entry name" value="p450"/>
    <property type="match status" value="1"/>
</dbReference>